<organism evidence="1">
    <name type="scientific">Timema bartmani</name>
    <dbReference type="NCBI Taxonomy" id="61472"/>
    <lineage>
        <taxon>Eukaryota</taxon>
        <taxon>Metazoa</taxon>
        <taxon>Ecdysozoa</taxon>
        <taxon>Arthropoda</taxon>
        <taxon>Hexapoda</taxon>
        <taxon>Insecta</taxon>
        <taxon>Pterygota</taxon>
        <taxon>Neoptera</taxon>
        <taxon>Polyneoptera</taxon>
        <taxon>Phasmatodea</taxon>
        <taxon>Timematodea</taxon>
        <taxon>Timematoidea</taxon>
        <taxon>Timematidae</taxon>
        <taxon>Timema</taxon>
    </lineage>
</organism>
<dbReference type="EMBL" id="OD566915">
    <property type="protein sequence ID" value="CAD7444847.1"/>
    <property type="molecule type" value="Genomic_DNA"/>
</dbReference>
<dbReference type="AlphaFoldDB" id="A0A7R9F0M5"/>
<sequence>MARVTKVKCVDQNEEGRFFEHPGDKDARSSAFFQLKMDVCDPAGCLSELCIQLSIIMSRASATRPAVAGNDPDHSLPVIKAREGGSIFSQRLFSLE</sequence>
<name>A0A7R9F0M5_9NEOP</name>
<proteinExistence type="predicted"/>
<gene>
    <name evidence="1" type="ORF">TBIB3V08_LOCUS7213</name>
</gene>
<reference evidence="1" key="1">
    <citation type="submission" date="2020-11" db="EMBL/GenBank/DDBJ databases">
        <authorList>
            <person name="Tran Van P."/>
        </authorList>
    </citation>
    <scope>NUCLEOTIDE SEQUENCE</scope>
</reference>
<evidence type="ECO:0000313" key="1">
    <source>
        <dbReference type="EMBL" id="CAD7444847.1"/>
    </source>
</evidence>
<accession>A0A7R9F0M5</accession>
<protein>
    <submittedName>
        <fullName evidence="1">Uncharacterized protein</fullName>
    </submittedName>
</protein>